<feature type="disulfide bond" evidence="9">
    <location>
        <begin position="43"/>
        <end position="58"/>
    </location>
</feature>
<evidence type="ECO:0000256" key="3">
    <source>
        <dbReference type="ARBA" id="ARBA00022737"/>
    </source>
</evidence>
<dbReference type="InterPro" id="IPR023415">
    <property type="entry name" value="LDLR_class-A_CS"/>
</dbReference>
<keyword evidence="3" id="KW-0677">Repeat</keyword>
<dbReference type="InterPro" id="IPR036055">
    <property type="entry name" value="LDL_receptor-like_sf"/>
</dbReference>
<dbReference type="PANTHER" id="PTHR22722">
    <property type="entry name" value="LOW-DENSITY LIPOPROTEIN RECEPTOR-RELATED PROTEIN 2-RELATED"/>
    <property type="match status" value="1"/>
</dbReference>
<sequence length="347" mass="37888">MICDGKQDCANGADEKAYCHEICPEDQRKCKNGNICLSDNMICDGDAHCPDGEDEKGCSECKNGAKLCKPLSTCIPKWKLCDGNLDCPDASDELGCDCKTCSGNSKALCDGEVKMCLDKSRICDGKRDCPGGEDEEDCPGSCQINAEKSSRTWNGGALRWLLQRMQSTDLIRLSSQFVYKCVSSLTKCVHRSKLCDGKNDCGNNADEEDCGCNKPGMIKCASQTFAGRDSCYSKDQKCDGYNDCPGGEDELNCAECNRGSFLCSDDEKCILITKRCDGIDDCLDGSDEKDCSCQECMLHPFKTYMCSSGSRCFRLNNVCAPYSQCPNADDRDKLYCAVSQGGGRSYL</sequence>
<comment type="subcellular location">
    <subcellularLocation>
        <location evidence="1">Membrane</location>
        <topology evidence="1">Single-pass membrane protein</topology>
    </subcellularLocation>
</comment>
<dbReference type="Proteomes" id="UP000887574">
    <property type="component" value="Unplaced"/>
</dbReference>
<keyword evidence="8" id="KW-0325">Glycoprotein</keyword>
<dbReference type="SMART" id="SM00192">
    <property type="entry name" value="LDLa"/>
    <property type="match status" value="6"/>
</dbReference>
<dbReference type="Pfam" id="PF00057">
    <property type="entry name" value="Ldl_recept_a"/>
    <property type="match status" value="4"/>
</dbReference>
<feature type="disulfide bond" evidence="9">
    <location>
        <begin position="195"/>
        <end position="210"/>
    </location>
</feature>
<name>A0A915DVS8_9BILA</name>
<dbReference type="InterPro" id="IPR051221">
    <property type="entry name" value="LDLR-related"/>
</dbReference>
<keyword evidence="6 9" id="KW-1015">Disulfide bond</keyword>
<evidence type="ECO:0000256" key="4">
    <source>
        <dbReference type="ARBA" id="ARBA00022989"/>
    </source>
</evidence>
<evidence type="ECO:0000256" key="9">
    <source>
        <dbReference type="PROSITE-ProRule" id="PRU00124"/>
    </source>
</evidence>
<dbReference type="PROSITE" id="PS50068">
    <property type="entry name" value="LDLRA_2"/>
    <property type="match status" value="6"/>
</dbReference>
<keyword evidence="2" id="KW-0812">Transmembrane</keyword>
<evidence type="ECO:0000256" key="7">
    <source>
        <dbReference type="ARBA" id="ARBA00023170"/>
    </source>
</evidence>
<keyword evidence="7" id="KW-0675">Receptor</keyword>
<organism evidence="10 11">
    <name type="scientific">Ditylenchus dipsaci</name>
    <dbReference type="NCBI Taxonomy" id="166011"/>
    <lineage>
        <taxon>Eukaryota</taxon>
        <taxon>Metazoa</taxon>
        <taxon>Ecdysozoa</taxon>
        <taxon>Nematoda</taxon>
        <taxon>Chromadorea</taxon>
        <taxon>Rhabditida</taxon>
        <taxon>Tylenchina</taxon>
        <taxon>Tylenchomorpha</taxon>
        <taxon>Sphaerularioidea</taxon>
        <taxon>Anguinidae</taxon>
        <taxon>Anguininae</taxon>
        <taxon>Ditylenchus</taxon>
    </lineage>
</organism>
<evidence type="ECO:0000256" key="8">
    <source>
        <dbReference type="ARBA" id="ARBA00023180"/>
    </source>
</evidence>
<keyword evidence="5" id="KW-0472">Membrane</keyword>
<evidence type="ECO:0000256" key="1">
    <source>
        <dbReference type="ARBA" id="ARBA00004167"/>
    </source>
</evidence>
<comment type="caution">
    <text evidence="9">Lacks conserved residue(s) required for the propagation of feature annotation.</text>
</comment>
<evidence type="ECO:0000313" key="11">
    <source>
        <dbReference type="WBParaSite" id="jg24197"/>
    </source>
</evidence>
<proteinExistence type="predicted"/>
<dbReference type="CDD" id="cd00112">
    <property type="entry name" value="LDLa"/>
    <property type="match status" value="5"/>
</dbReference>
<evidence type="ECO:0000256" key="2">
    <source>
        <dbReference type="ARBA" id="ARBA00022692"/>
    </source>
</evidence>
<feature type="disulfide bond" evidence="9">
    <location>
        <begin position="276"/>
        <end position="291"/>
    </location>
</feature>
<feature type="disulfide bond" evidence="9">
    <location>
        <begin position="81"/>
        <end position="96"/>
    </location>
</feature>
<dbReference type="AlphaFoldDB" id="A0A915DVS8"/>
<keyword evidence="10" id="KW-1185">Reference proteome</keyword>
<reference evidence="11" key="1">
    <citation type="submission" date="2022-11" db="UniProtKB">
        <authorList>
            <consortium name="WormBaseParasite"/>
        </authorList>
    </citation>
    <scope>IDENTIFICATION</scope>
</reference>
<feature type="disulfide bond" evidence="9">
    <location>
        <begin position="123"/>
        <end position="138"/>
    </location>
</feature>
<dbReference type="Gene3D" id="4.10.400.10">
    <property type="entry name" value="Low-density Lipoprotein Receptor"/>
    <property type="match status" value="6"/>
</dbReference>
<keyword evidence="4" id="KW-1133">Transmembrane helix</keyword>
<dbReference type="InterPro" id="IPR002172">
    <property type="entry name" value="LDrepeatLR_classA_rpt"/>
</dbReference>
<dbReference type="WBParaSite" id="jg24197">
    <property type="protein sequence ID" value="jg24197"/>
    <property type="gene ID" value="jg24197"/>
</dbReference>
<dbReference type="GO" id="GO:0043235">
    <property type="term" value="C:receptor complex"/>
    <property type="evidence" value="ECO:0007669"/>
    <property type="project" value="TreeGrafter"/>
</dbReference>
<dbReference type="PROSITE" id="PS01209">
    <property type="entry name" value="LDLRA_1"/>
    <property type="match status" value="1"/>
</dbReference>
<dbReference type="SUPFAM" id="SSF57424">
    <property type="entry name" value="LDL receptor-like module"/>
    <property type="match status" value="6"/>
</dbReference>
<dbReference type="GO" id="GO:0005886">
    <property type="term" value="C:plasma membrane"/>
    <property type="evidence" value="ECO:0007669"/>
    <property type="project" value="TreeGrafter"/>
</dbReference>
<evidence type="ECO:0000313" key="10">
    <source>
        <dbReference type="Proteomes" id="UP000887574"/>
    </source>
</evidence>
<evidence type="ECO:0000256" key="6">
    <source>
        <dbReference type="ARBA" id="ARBA00023157"/>
    </source>
</evidence>
<protein>
    <submittedName>
        <fullName evidence="11">Uncharacterized protein</fullName>
    </submittedName>
</protein>
<dbReference type="PRINTS" id="PR00261">
    <property type="entry name" value="LDLRECEPTOR"/>
</dbReference>
<evidence type="ECO:0000256" key="5">
    <source>
        <dbReference type="ARBA" id="ARBA00023136"/>
    </source>
</evidence>
<feature type="disulfide bond" evidence="9">
    <location>
        <begin position="238"/>
        <end position="253"/>
    </location>
</feature>
<accession>A0A915DVS8</accession>